<evidence type="ECO:0000313" key="2">
    <source>
        <dbReference type="EMBL" id="PWK81716.1"/>
    </source>
</evidence>
<feature type="transmembrane region" description="Helical" evidence="1">
    <location>
        <begin position="29"/>
        <end position="46"/>
    </location>
</feature>
<comment type="caution">
    <text evidence="2">The sequence shown here is derived from an EMBL/GenBank/DDBJ whole genome shotgun (WGS) entry which is preliminary data.</text>
</comment>
<keyword evidence="1" id="KW-0812">Transmembrane</keyword>
<sequence>MGRLCVNLVLAASTGAAFAGTWWNWGPGWALLVLAGVGLVLGVFVLDDGTEEVPKK</sequence>
<protein>
    <submittedName>
        <fullName evidence="2">Uncharacterized protein</fullName>
    </submittedName>
</protein>
<keyword evidence="1" id="KW-1133">Transmembrane helix</keyword>
<evidence type="ECO:0000256" key="1">
    <source>
        <dbReference type="SAM" id="Phobius"/>
    </source>
</evidence>
<accession>A0A316HKE9</accession>
<reference evidence="2 3" key="1">
    <citation type="submission" date="2018-05" db="EMBL/GenBank/DDBJ databases">
        <title>Genomic Encyclopedia of Type Strains, Phase IV (KMG-IV): sequencing the most valuable type-strain genomes for metagenomic binning, comparative biology and taxonomic classification.</title>
        <authorList>
            <person name="Goeker M."/>
        </authorList>
    </citation>
    <scope>NUCLEOTIDE SEQUENCE [LARGE SCALE GENOMIC DNA]</scope>
    <source>
        <strain evidence="2 3">DSM 45480</strain>
    </source>
</reference>
<dbReference type="EMBL" id="QGHB01000016">
    <property type="protein sequence ID" value="PWK81716.1"/>
    <property type="molecule type" value="Genomic_DNA"/>
</dbReference>
<dbReference type="Proteomes" id="UP000246005">
    <property type="component" value="Unassembled WGS sequence"/>
</dbReference>
<evidence type="ECO:0000313" key="3">
    <source>
        <dbReference type="Proteomes" id="UP000246005"/>
    </source>
</evidence>
<organism evidence="2 3">
    <name type="scientific">Lentzea atacamensis</name>
    <dbReference type="NCBI Taxonomy" id="531938"/>
    <lineage>
        <taxon>Bacteria</taxon>
        <taxon>Bacillati</taxon>
        <taxon>Actinomycetota</taxon>
        <taxon>Actinomycetes</taxon>
        <taxon>Pseudonocardiales</taxon>
        <taxon>Pseudonocardiaceae</taxon>
        <taxon>Lentzea</taxon>
    </lineage>
</organism>
<keyword evidence="1" id="KW-0472">Membrane</keyword>
<name>A0A316HKE9_9PSEU</name>
<dbReference type="AlphaFoldDB" id="A0A316HKE9"/>
<gene>
    <name evidence="2" type="ORF">C8D88_116128</name>
</gene>
<proteinExistence type="predicted"/>